<evidence type="ECO:0000313" key="3">
    <source>
        <dbReference type="Proteomes" id="UP000287651"/>
    </source>
</evidence>
<comment type="caution">
    <text evidence="2">The sequence shown here is derived from an EMBL/GenBank/DDBJ whole genome shotgun (WGS) entry which is preliminary data.</text>
</comment>
<feature type="compositionally biased region" description="Basic and acidic residues" evidence="1">
    <location>
        <begin position="1"/>
        <end position="14"/>
    </location>
</feature>
<gene>
    <name evidence="2" type="ORF">B296_00002492</name>
</gene>
<feature type="region of interest" description="Disordered" evidence="1">
    <location>
        <begin position="1"/>
        <end position="22"/>
    </location>
</feature>
<dbReference type="AlphaFoldDB" id="A0A427B096"/>
<evidence type="ECO:0000313" key="2">
    <source>
        <dbReference type="EMBL" id="RRT81952.1"/>
    </source>
</evidence>
<proteinExistence type="predicted"/>
<feature type="region of interest" description="Disordered" evidence="1">
    <location>
        <begin position="67"/>
        <end position="99"/>
    </location>
</feature>
<sequence>MSRVSRGADSRDAKPTQTGCPRHRLTWTSLHTRQGPSYANSLATAPKPHNIFCARRRADVTRKPVTQYHLGAPRWSRPHTPTNSTDWGTELVPPDGGNKRVDTYAESLLEATQRHEILSPNSEPQATYCFRRGVSKLNPPGPNVG</sequence>
<protein>
    <submittedName>
        <fullName evidence="2">Uncharacterized protein</fullName>
    </submittedName>
</protein>
<dbReference type="Proteomes" id="UP000287651">
    <property type="component" value="Unassembled WGS sequence"/>
</dbReference>
<reference evidence="2 3" key="1">
    <citation type="journal article" date="2014" name="Agronomy (Basel)">
        <title>A Draft Genome Sequence for Ensete ventricosum, the Drought-Tolerant Tree Against Hunger.</title>
        <authorList>
            <person name="Harrison J."/>
            <person name="Moore K.A."/>
            <person name="Paszkiewicz K."/>
            <person name="Jones T."/>
            <person name="Grant M."/>
            <person name="Ambacheew D."/>
            <person name="Muzemil S."/>
            <person name="Studholme D.J."/>
        </authorList>
    </citation>
    <scope>NUCLEOTIDE SEQUENCE [LARGE SCALE GENOMIC DNA]</scope>
</reference>
<dbReference type="EMBL" id="AMZH03000791">
    <property type="protein sequence ID" value="RRT81952.1"/>
    <property type="molecule type" value="Genomic_DNA"/>
</dbReference>
<name>A0A427B096_ENSVE</name>
<evidence type="ECO:0000256" key="1">
    <source>
        <dbReference type="SAM" id="MobiDB-lite"/>
    </source>
</evidence>
<accession>A0A427B096</accession>
<organism evidence="2 3">
    <name type="scientific">Ensete ventricosum</name>
    <name type="common">Abyssinian banana</name>
    <name type="synonym">Musa ensete</name>
    <dbReference type="NCBI Taxonomy" id="4639"/>
    <lineage>
        <taxon>Eukaryota</taxon>
        <taxon>Viridiplantae</taxon>
        <taxon>Streptophyta</taxon>
        <taxon>Embryophyta</taxon>
        <taxon>Tracheophyta</taxon>
        <taxon>Spermatophyta</taxon>
        <taxon>Magnoliopsida</taxon>
        <taxon>Liliopsida</taxon>
        <taxon>Zingiberales</taxon>
        <taxon>Musaceae</taxon>
        <taxon>Ensete</taxon>
    </lineage>
</organism>